<dbReference type="NCBIfam" id="TIGR00231">
    <property type="entry name" value="small_GTP"/>
    <property type="match status" value="1"/>
</dbReference>
<evidence type="ECO:0000313" key="7">
    <source>
        <dbReference type="Proteomes" id="UP000324800"/>
    </source>
</evidence>
<dbReference type="SMART" id="SM00175">
    <property type="entry name" value="RAB"/>
    <property type="match status" value="1"/>
</dbReference>
<reference evidence="6 7" key="1">
    <citation type="submission" date="2019-03" db="EMBL/GenBank/DDBJ databases">
        <title>Single cell metagenomics reveals metabolic interactions within the superorganism composed of flagellate Streblomastix strix and complex community of Bacteroidetes bacteria on its surface.</title>
        <authorList>
            <person name="Treitli S.C."/>
            <person name="Kolisko M."/>
            <person name="Husnik F."/>
            <person name="Keeling P."/>
            <person name="Hampl V."/>
        </authorList>
    </citation>
    <scope>NUCLEOTIDE SEQUENCE [LARGE SCALE GENOMIC DNA]</scope>
    <source>
        <strain evidence="6">ST1C</strain>
    </source>
</reference>
<organism evidence="6 7">
    <name type="scientific">Streblomastix strix</name>
    <dbReference type="NCBI Taxonomy" id="222440"/>
    <lineage>
        <taxon>Eukaryota</taxon>
        <taxon>Metamonada</taxon>
        <taxon>Preaxostyla</taxon>
        <taxon>Oxymonadida</taxon>
        <taxon>Streblomastigidae</taxon>
        <taxon>Streblomastix</taxon>
    </lineage>
</organism>
<gene>
    <name evidence="6" type="ORF">EZS28_020115</name>
</gene>
<evidence type="ECO:0000256" key="3">
    <source>
        <dbReference type="ARBA" id="ARBA00022741"/>
    </source>
</evidence>
<dbReference type="SMART" id="SM00174">
    <property type="entry name" value="RHO"/>
    <property type="match status" value="1"/>
</dbReference>
<comment type="subcellular location">
    <subcellularLocation>
        <location evidence="1">Endomembrane system</location>
    </subcellularLocation>
</comment>
<dbReference type="FunFam" id="3.40.50.300:FF:000586">
    <property type="entry name" value="Rab family GTPase"/>
    <property type="match status" value="1"/>
</dbReference>
<dbReference type="AlphaFoldDB" id="A0A5J4VPU5"/>
<evidence type="ECO:0000256" key="2">
    <source>
        <dbReference type="ARBA" id="ARBA00006270"/>
    </source>
</evidence>
<dbReference type="SMART" id="SM00176">
    <property type="entry name" value="RAN"/>
    <property type="match status" value="1"/>
</dbReference>
<dbReference type="PANTHER" id="PTHR47979">
    <property type="entry name" value="DRAB11-RELATED"/>
    <property type="match status" value="1"/>
</dbReference>
<dbReference type="PRINTS" id="PR00449">
    <property type="entry name" value="RASTRNSFRMNG"/>
</dbReference>
<evidence type="ECO:0000256" key="5">
    <source>
        <dbReference type="SAM" id="MobiDB-lite"/>
    </source>
</evidence>
<keyword evidence="4" id="KW-0472">Membrane</keyword>
<dbReference type="Gene3D" id="3.40.50.300">
    <property type="entry name" value="P-loop containing nucleotide triphosphate hydrolases"/>
    <property type="match status" value="1"/>
</dbReference>
<dbReference type="Pfam" id="PF00071">
    <property type="entry name" value="Ras"/>
    <property type="match status" value="1"/>
</dbReference>
<proteinExistence type="inferred from homology"/>
<evidence type="ECO:0000256" key="4">
    <source>
        <dbReference type="ARBA" id="ARBA00023136"/>
    </source>
</evidence>
<dbReference type="InterPro" id="IPR005225">
    <property type="entry name" value="Small_GTP-bd"/>
</dbReference>
<protein>
    <submittedName>
        <fullName evidence="6">Putative GTP-binding protein yptV4</fullName>
    </submittedName>
</protein>
<dbReference type="PROSITE" id="PS51419">
    <property type="entry name" value="RAB"/>
    <property type="match status" value="1"/>
</dbReference>
<name>A0A5J4VPU5_9EUKA</name>
<dbReference type="OrthoDB" id="9989112at2759"/>
<dbReference type="SMART" id="SM00173">
    <property type="entry name" value="RAS"/>
    <property type="match status" value="1"/>
</dbReference>
<comment type="similarity">
    <text evidence="2">Belongs to the small GTPase superfamily. Rab family.</text>
</comment>
<dbReference type="SUPFAM" id="SSF52540">
    <property type="entry name" value="P-loop containing nucleoside triphosphate hydrolases"/>
    <property type="match status" value="1"/>
</dbReference>
<dbReference type="InterPro" id="IPR050209">
    <property type="entry name" value="Rab_GTPases_membrane_traffic"/>
</dbReference>
<dbReference type="InterPro" id="IPR001806">
    <property type="entry name" value="Small_GTPase"/>
</dbReference>
<sequence>MSNTMFKLIIVGDVAVGKSCILLQFLERAFVPDHDVTLGVEFGTKILTIDRQTVKLHIWDTAGLETFRSITRSYYRGAVAALLVYDVSRRQTFEGLNEWVSDLQKYGSQDLIVTLVGNKADKQDRQVTTKEGLAFAQEHNFLFFETSAKTGQNVDDTFFDTTRAILRSNGVVPDQSSNSGQVVDVSGNARNSSSDKDKCAC</sequence>
<comment type="caution">
    <text evidence="6">The sequence shown here is derived from an EMBL/GenBank/DDBJ whole genome shotgun (WGS) entry which is preliminary data.</text>
</comment>
<accession>A0A5J4VPU5</accession>
<evidence type="ECO:0000256" key="1">
    <source>
        <dbReference type="ARBA" id="ARBA00004308"/>
    </source>
</evidence>
<dbReference type="GO" id="GO:0003924">
    <property type="term" value="F:GTPase activity"/>
    <property type="evidence" value="ECO:0007669"/>
    <property type="project" value="InterPro"/>
</dbReference>
<dbReference type="GO" id="GO:0005525">
    <property type="term" value="F:GTP binding"/>
    <property type="evidence" value="ECO:0007669"/>
    <property type="project" value="InterPro"/>
</dbReference>
<dbReference type="GO" id="GO:0012505">
    <property type="term" value="C:endomembrane system"/>
    <property type="evidence" value="ECO:0007669"/>
    <property type="project" value="UniProtKB-SubCell"/>
</dbReference>
<evidence type="ECO:0000313" key="6">
    <source>
        <dbReference type="EMBL" id="KAA6384359.1"/>
    </source>
</evidence>
<keyword evidence="3" id="KW-0547">Nucleotide-binding</keyword>
<feature type="region of interest" description="Disordered" evidence="5">
    <location>
        <begin position="170"/>
        <end position="201"/>
    </location>
</feature>
<dbReference type="Proteomes" id="UP000324800">
    <property type="component" value="Unassembled WGS sequence"/>
</dbReference>
<dbReference type="PROSITE" id="PS51421">
    <property type="entry name" value="RAS"/>
    <property type="match status" value="1"/>
</dbReference>
<dbReference type="CDD" id="cd00154">
    <property type="entry name" value="Rab"/>
    <property type="match status" value="1"/>
</dbReference>
<dbReference type="InterPro" id="IPR027417">
    <property type="entry name" value="P-loop_NTPase"/>
</dbReference>
<dbReference type="EMBL" id="SNRW01005798">
    <property type="protein sequence ID" value="KAA6384359.1"/>
    <property type="molecule type" value="Genomic_DNA"/>
</dbReference>